<evidence type="ECO:0000313" key="6">
    <source>
        <dbReference type="EMBL" id="OGK46821.1"/>
    </source>
</evidence>
<proteinExistence type="predicted"/>
<reference evidence="6 7" key="1">
    <citation type="journal article" date="2016" name="Nat. Commun.">
        <title>Thousands of microbial genomes shed light on interconnected biogeochemical processes in an aquifer system.</title>
        <authorList>
            <person name="Anantharaman K."/>
            <person name="Brown C.T."/>
            <person name="Hug L.A."/>
            <person name="Sharon I."/>
            <person name="Castelle C.J."/>
            <person name="Probst A.J."/>
            <person name="Thomas B.C."/>
            <person name="Singh A."/>
            <person name="Wilkins M.J."/>
            <person name="Karaoz U."/>
            <person name="Brodie E.L."/>
            <person name="Williams K.H."/>
            <person name="Hubbard S.S."/>
            <person name="Banfield J.F."/>
        </authorList>
    </citation>
    <scope>NUCLEOTIDE SEQUENCE [LARGE SCALE GENOMIC DNA]</scope>
</reference>
<evidence type="ECO:0000313" key="7">
    <source>
        <dbReference type="Proteomes" id="UP000177141"/>
    </source>
</evidence>
<evidence type="ECO:0000256" key="1">
    <source>
        <dbReference type="ARBA" id="ARBA00022598"/>
    </source>
</evidence>
<dbReference type="AlphaFoldDB" id="A0A1F7IU10"/>
<dbReference type="PANTHER" id="PTHR43024">
    <property type="entry name" value="UDP-N-ACETYLMURAMOYL-TRIPEPTIDE--D-ALANYL-D-ALANINE LIGASE"/>
    <property type="match status" value="1"/>
</dbReference>
<dbReference type="InterPro" id="IPR036565">
    <property type="entry name" value="Mur-like_cat_sf"/>
</dbReference>
<keyword evidence="3" id="KW-0067">ATP-binding</keyword>
<evidence type="ECO:0000259" key="5">
    <source>
        <dbReference type="Pfam" id="PF08245"/>
    </source>
</evidence>
<dbReference type="InterPro" id="IPR013221">
    <property type="entry name" value="Mur_ligase_cen"/>
</dbReference>
<accession>A0A1F7IU10</accession>
<gene>
    <name evidence="6" type="ORF">A3A93_06200</name>
</gene>
<dbReference type="Pfam" id="PF08245">
    <property type="entry name" value="Mur_ligase_M"/>
    <property type="match status" value="1"/>
</dbReference>
<dbReference type="Gene3D" id="3.90.190.20">
    <property type="entry name" value="Mur ligase, C-terminal domain"/>
    <property type="match status" value="1"/>
</dbReference>
<comment type="caution">
    <text evidence="6">The sequence shown here is derived from an EMBL/GenBank/DDBJ whole genome shotgun (WGS) entry which is preliminary data.</text>
</comment>
<evidence type="ECO:0000259" key="4">
    <source>
        <dbReference type="Pfam" id="PF02875"/>
    </source>
</evidence>
<dbReference type="InterPro" id="IPR036615">
    <property type="entry name" value="Mur_ligase_C_dom_sf"/>
</dbReference>
<dbReference type="Gene3D" id="3.40.1190.10">
    <property type="entry name" value="Mur-like, catalytic domain"/>
    <property type="match status" value="1"/>
</dbReference>
<feature type="domain" description="Mur ligase C-terminal" evidence="4">
    <location>
        <begin position="252"/>
        <end position="378"/>
    </location>
</feature>
<evidence type="ECO:0000256" key="3">
    <source>
        <dbReference type="ARBA" id="ARBA00022840"/>
    </source>
</evidence>
<keyword evidence="2" id="KW-0547">Nucleotide-binding</keyword>
<dbReference type="InterPro" id="IPR004101">
    <property type="entry name" value="Mur_ligase_C"/>
</dbReference>
<name>A0A1F7IU10_9BACT</name>
<dbReference type="InterPro" id="IPR051046">
    <property type="entry name" value="MurCDEF_CellWall_CoF430Synth"/>
</dbReference>
<feature type="domain" description="Mur ligase central" evidence="5">
    <location>
        <begin position="37"/>
        <end position="225"/>
    </location>
</feature>
<evidence type="ECO:0008006" key="8">
    <source>
        <dbReference type="Google" id="ProtNLM"/>
    </source>
</evidence>
<keyword evidence="1" id="KW-0436">Ligase</keyword>
<dbReference type="SUPFAM" id="SSF53244">
    <property type="entry name" value="MurD-like peptide ligases, peptide-binding domain"/>
    <property type="match status" value="1"/>
</dbReference>
<dbReference type="Proteomes" id="UP000177141">
    <property type="component" value="Unassembled WGS sequence"/>
</dbReference>
<dbReference type="EMBL" id="MGAL01000039">
    <property type="protein sequence ID" value="OGK46821.1"/>
    <property type="molecule type" value="Genomic_DNA"/>
</dbReference>
<evidence type="ECO:0000256" key="2">
    <source>
        <dbReference type="ARBA" id="ARBA00022741"/>
    </source>
</evidence>
<dbReference type="GO" id="GO:0005524">
    <property type="term" value="F:ATP binding"/>
    <property type="evidence" value="ECO:0007669"/>
    <property type="project" value="UniProtKB-KW"/>
</dbReference>
<organism evidence="6 7">
    <name type="scientific">Candidatus Roizmanbacteria bacterium RIFCSPLOWO2_01_FULL_38_12</name>
    <dbReference type="NCBI Taxonomy" id="1802061"/>
    <lineage>
        <taxon>Bacteria</taxon>
        <taxon>Candidatus Roizmaniibacteriota</taxon>
    </lineage>
</organism>
<dbReference type="SUPFAM" id="SSF53623">
    <property type="entry name" value="MurD-like peptide ligases, catalytic domain"/>
    <property type="match status" value="1"/>
</dbReference>
<sequence length="409" mass="45981">MSMSTYKPQGFKKLFHDTRRFLAKKWLSIMPALQIGITGSHGKTNTTLLVAKVLEAFGPTVATDINLDTIFNVPITAFKVMPWTKYVVWELGIDTPQEMDYHLEIAKPTIGIVTGISPVHTDYDHLGSMENLIKEKRKLIEILPAHGYAILNGDDANVKSMSSQTKTKTIFYGISAGSNVQVDNHSLKVSLDGTSFKLNDEGETYEIQTGLIGVHHIYTVMAGYCLLKAIKPENNFQHKFIKVVKKIKPLQGRMNLEKGPMNTLLLNDSLRANPDSTRAGLETLEQIPYTKGRKIAVIGEMGELDDPVSEHKKTGIEICKLKLDYVLCIGPLRRYTVKSAIENGFSKERIGYADDIFEAADRLKKLLKPNNLWYLKGSLLRNYKRIVQLLNGEKVCCDRVLCPYEHCGY</sequence>
<dbReference type="PANTHER" id="PTHR43024:SF1">
    <property type="entry name" value="UDP-N-ACETYLMURAMOYL-TRIPEPTIDE--D-ALANYL-D-ALANINE LIGASE"/>
    <property type="match status" value="1"/>
</dbReference>
<protein>
    <recommendedName>
        <fullName evidence="8">Mur ligase central domain-containing protein</fullName>
    </recommendedName>
</protein>
<dbReference type="GO" id="GO:0016881">
    <property type="term" value="F:acid-amino acid ligase activity"/>
    <property type="evidence" value="ECO:0007669"/>
    <property type="project" value="InterPro"/>
</dbReference>
<dbReference type="Pfam" id="PF02875">
    <property type="entry name" value="Mur_ligase_C"/>
    <property type="match status" value="1"/>
</dbReference>
<dbReference type="STRING" id="1802061.A3A93_06200"/>